<dbReference type="EMBL" id="CP042430">
    <property type="protein sequence ID" value="QEC49135.1"/>
    <property type="molecule type" value="Genomic_DNA"/>
</dbReference>
<feature type="transmembrane region" description="Helical" evidence="7">
    <location>
        <begin position="69"/>
        <end position="88"/>
    </location>
</feature>
<evidence type="ECO:0000256" key="7">
    <source>
        <dbReference type="SAM" id="Phobius"/>
    </source>
</evidence>
<dbReference type="CDD" id="cd13128">
    <property type="entry name" value="MATE_Wzx_like"/>
    <property type="match status" value="1"/>
</dbReference>
<organism evidence="8 9">
    <name type="scientific">Baekduia soli</name>
    <dbReference type="NCBI Taxonomy" id="496014"/>
    <lineage>
        <taxon>Bacteria</taxon>
        <taxon>Bacillati</taxon>
        <taxon>Actinomycetota</taxon>
        <taxon>Thermoleophilia</taxon>
        <taxon>Solirubrobacterales</taxon>
        <taxon>Baekduiaceae</taxon>
        <taxon>Baekduia</taxon>
    </lineage>
</organism>
<name>A0A5B8U864_9ACTN</name>
<keyword evidence="9" id="KW-1185">Reference proteome</keyword>
<feature type="transmembrane region" description="Helical" evidence="7">
    <location>
        <begin position="151"/>
        <end position="174"/>
    </location>
</feature>
<dbReference type="RefSeq" id="WP_146921459.1">
    <property type="nucleotide sequence ID" value="NZ_CP042430.1"/>
</dbReference>
<keyword evidence="3 7" id="KW-0812">Transmembrane</keyword>
<gene>
    <name evidence="8" type="ORF">FSW04_17160</name>
</gene>
<comment type="subcellular location">
    <subcellularLocation>
        <location evidence="1">Cell membrane</location>
        <topology evidence="1">Multi-pass membrane protein</topology>
    </subcellularLocation>
</comment>
<keyword evidence="4 7" id="KW-1133">Transmembrane helix</keyword>
<sequence>MSTAPSTLPAPAESGDERTPESAAKTTAATRTQLRGSTLLLVGRFVSLGINFVTQVLIARYLTKNEFGIFAYGLSMVALGEAISTMGLDKGVARWLPIYDEQGTYNRLFGTLFMVTGTVIGFGAAFIAVAFGLDGFAGGKMAASPGAVTVLLILICLAPLQSLDDVLMGVFAVFSKPRAIFVRRYVLAPMFRLGAIVFVLATHAGVKELAIGYVLGGAAGIVLYLVMLVGLLRKDGLMEHLHLRRLEFPWREVYGFALPLVVVDLLFVVMNTTNVFMLEMFGNTNEVADYRVVQPAAKLNSLVMTSFALLFTPAASRLFARGDKKGINDLYWSTAVWIAVFSFPVFALTFPAAKAVTVALFGAQYASSAPILALLSLGYYFNAALGFNGLTLRVYGMVKLTVGVSLFVAVLNVLVNLALIPAFGAVGAGVGTCVTLLLHNVIKQLALRRGTGISVFDRRQVRVYGSIVLATVVIGLVALLLNPSVYIQVALSAVVSALVIRLNRAELRVEHTFPEIARLPILRRLLT</sequence>
<dbReference type="Proteomes" id="UP000321805">
    <property type="component" value="Chromosome"/>
</dbReference>
<evidence type="ECO:0000313" key="8">
    <source>
        <dbReference type="EMBL" id="QEC49135.1"/>
    </source>
</evidence>
<dbReference type="InterPro" id="IPR050833">
    <property type="entry name" value="Poly_Biosynth_Transport"/>
</dbReference>
<dbReference type="GO" id="GO:0005886">
    <property type="term" value="C:plasma membrane"/>
    <property type="evidence" value="ECO:0007669"/>
    <property type="project" value="UniProtKB-SubCell"/>
</dbReference>
<protein>
    <submittedName>
        <fullName evidence="8">Flippase</fullName>
    </submittedName>
</protein>
<reference evidence="8 9" key="1">
    <citation type="journal article" date="2018" name="J. Microbiol.">
        <title>Baekduia soli gen. nov., sp. nov., a novel bacterium isolated from the soil of Baekdu Mountain and proposal of a novel family name, Baekduiaceae fam. nov.</title>
        <authorList>
            <person name="An D.S."/>
            <person name="Siddiqi M.Z."/>
            <person name="Kim K.H."/>
            <person name="Yu H.S."/>
            <person name="Im W.T."/>
        </authorList>
    </citation>
    <scope>NUCLEOTIDE SEQUENCE [LARGE SCALE GENOMIC DNA]</scope>
    <source>
        <strain evidence="8 9">BR7-21</strain>
    </source>
</reference>
<evidence type="ECO:0000256" key="4">
    <source>
        <dbReference type="ARBA" id="ARBA00022989"/>
    </source>
</evidence>
<proteinExistence type="predicted"/>
<dbReference type="PANTHER" id="PTHR30250:SF27">
    <property type="entry name" value="POLYSACCHARIDE BIOSYNTHESIS PROTEIN"/>
    <property type="match status" value="1"/>
</dbReference>
<feature type="transmembrane region" description="Helical" evidence="7">
    <location>
        <begin position="362"/>
        <end position="382"/>
    </location>
</feature>
<dbReference type="KEGG" id="bsol:FSW04_17160"/>
<feature type="transmembrane region" description="Helical" evidence="7">
    <location>
        <begin position="108"/>
        <end position="131"/>
    </location>
</feature>
<keyword evidence="5 7" id="KW-0472">Membrane</keyword>
<evidence type="ECO:0000256" key="3">
    <source>
        <dbReference type="ARBA" id="ARBA00022692"/>
    </source>
</evidence>
<evidence type="ECO:0000256" key="6">
    <source>
        <dbReference type="SAM" id="MobiDB-lite"/>
    </source>
</evidence>
<feature type="transmembrane region" description="Helical" evidence="7">
    <location>
        <begin position="210"/>
        <end position="232"/>
    </location>
</feature>
<feature type="transmembrane region" description="Helical" evidence="7">
    <location>
        <begin position="41"/>
        <end position="63"/>
    </location>
</feature>
<feature type="transmembrane region" description="Helical" evidence="7">
    <location>
        <begin position="330"/>
        <end position="350"/>
    </location>
</feature>
<feature type="transmembrane region" description="Helical" evidence="7">
    <location>
        <begin position="463"/>
        <end position="480"/>
    </location>
</feature>
<feature type="transmembrane region" description="Helical" evidence="7">
    <location>
        <begin position="486"/>
        <end position="503"/>
    </location>
</feature>
<evidence type="ECO:0000313" key="9">
    <source>
        <dbReference type="Proteomes" id="UP000321805"/>
    </source>
</evidence>
<evidence type="ECO:0000256" key="2">
    <source>
        <dbReference type="ARBA" id="ARBA00022475"/>
    </source>
</evidence>
<dbReference type="Pfam" id="PF01943">
    <property type="entry name" value="Polysacc_synt"/>
    <property type="match status" value="1"/>
</dbReference>
<dbReference type="PANTHER" id="PTHR30250">
    <property type="entry name" value="PST FAMILY PREDICTED COLANIC ACID TRANSPORTER"/>
    <property type="match status" value="1"/>
</dbReference>
<feature type="transmembrane region" description="Helical" evidence="7">
    <location>
        <begin position="297"/>
        <end position="318"/>
    </location>
</feature>
<accession>A0A5B8U864</accession>
<feature type="transmembrane region" description="Helical" evidence="7">
    <location>
        <begin position="253"/>
        <end position="277"/>
    </location>
</feature>
<keyword evidence="2" id="KW-1003">Cell membrane</keyword>
<dbReference type="InterPro" id="IPR002797">
    <property type="entry name" value="Polysacc_synth"/>
</dbReference>
<dbReference type="OrthoDB" id="5167574at2"/>
<dbReference type="AlphaFoldDB" id="A0A5B8U864"/>
<feature type="transmembrane region" description="Helical" evidence="7">
    <location>
        <begin position="186"/>
        <end position="204"/>
    </location>
</feature>
<feature type="transmembrane region" description="Helical" evidence="7">
    <location>
        <begin position="394"/>
        <end position="414"/>
    </location>
</feature>
<evidence type="ECO:0000256" key="5">
    <source>
        <dbReference type="ARBA" id="ARBA00023136"/>
    </source>
</evidence>
<evidence type="ECO:0000256" key="1">
    <source>
        <dbReference type="ARBA" id="ARBA00004651"/>
    </source>
</evidence>
<feature type="transmembrane region" description="Helical" evidence="7">
    <location>
        <begin position="420"/>
        <end position="442"/>
    </location>
</feature>
<feature type="region of interest" description="Disordered" evidence="6">
    <location>
        <begin position="1"/>
        <end position="28"/>
    </location>
</feature>